<keyword evidence="4 14" id="KW-0963">Cytoplasm</keyword>
<keyword evidence="7 14" id="KW-0547">Nucleotide-binding</keyword>
<keyword evidence="15" id="KW-0472">Membrane</keyword>
<dbReference type="GO" id="GO:0051301">
    <property type="term" value="P:cell division"/>
    <property type="evidence" value="ECO:0007669"/>
    <property type="project" value="UniProtKB-KW"/>
</dbReference>
<dbReference type="InterPro" id="IPR050061">
    <property type="entry name" value="MurCDEF_pg_biosynth"/>
</dbReference>
<dbReference type="eggNOG" id="COG0773">
    <property type="taxonomic scope" value="Bacteria"/>
</dbReference>
<dbReference type="GO" id="GO:0071555">
    <property type="term" value="P:cell wall organization"/>
    <property type="evidence" value="ECO:0007669"/>
    <property type="project" value="UniProtKB-KW"/>
</dbReference>
<dbReference type="Gene3D" id="3.40.1190.10">
    <property type="entry name" value="Mur-like, catalytic domain"/>
    <property type="match status" value="1"/>
</dbReference>
<dbReference type="GO" id="GO:0008360">
    <property type="term" value="P:regulation of cell shape"/>
    <property type="evidence" value="ECO:0007669"/>
    <property type="project" value="UniProtKB-KW"/>
</dbReference>
<gene>
    <name evidence="14 19" type="primary">murC</name>
    <name evidence="19" type="ORF">HLUCCX10_07660</name>
</gene>
<evidence type="ECO:0000256" key="10">
    <source>
        <dbReference type="ARBA" id="ARBA00022984"/>
    </source>
</evidence>
<evidence type="ECO:0000256" key="6">
    <source>
        <dbReference type="ARBA" id="ARBA00022618"/>
    </source>
</evidence>
<evidence type="ECO:0000259" key="17">
    <source>
        <dbReference type="Pfam" id="PF02875"/>
    </source>
</evidence>
<comment type="similarity">
    <text evidence="14">Belongs to the MurCDEF family.</text>
</comment>
<dbReference type="SUPFAM" id="SSF53623">
    <property type="entry name" value="MurD-like peptide ligases, catalytic domain"/>
    <property type="match status" value="1"/>
</dbReference>
<organism evidence="19 20">
    <name type="scientific">Algoriphagus marincola HL-49</name>
    <dbReference type="NCBI Taxonomy" id="1305737"/>
    <lineage>
        <taxon>Bacteria</taxon>
        <taxon>Pseudomonadati</taxon>
        <taxon>Bacteroidota</taxon>
        <taxon>Cytophagia</taxon>
        <taxon>Cytophagales</taxon>
        <taxon>Cyclobacteriaceae</taxon>
        <taxon>Algoriphagus</taxon>
    </lineage>
</organism>
<accession>A0A0P7Y9G1</accession>
<dbReference type="GO" id="GO:0009252">
    <property type="term" value="P:peptidoglycan biosynthetic process"/>
    <property type="evidence" value="ECO:0007669"/>
    <property type="project" value="UniProtKB-UniRule"/>
</dbReference>
<evidence type="ECO:0000256" key="7">
    <source>
        <dbReference type="ARBA" id="ARBA00022741"/>
    </source>
</evidence>
<evidence type="ECO:0000256" key="15">
    <source>
        <dbReference type="SAM" id="Phobius"/>
    </source>
</evidence>
<keyword evidence="6 14" id="KW-0132">Cell division</keyword>
<dbReference type="EC" id="6.3.2.8" evidence="3 14"/>
<feature type="domain" description="Mur ligase N-terminal catalytic" evidence="16">
    <location>
        <begin position="11"/>
        <end position="113"/>
    </location>
</feature>
<keyword evidence="15" id="KW-0812">Transmembrane</keyword>
<dbReference type="AlphaFoldDB" id="A0A0P7Y9G1"/>
<keyword evidence="11 14" id="KW-0131">Cell cycle</keyword>
<proteinExistence type="inferred from homology"/>
<comment type="pathway">
    <text evidence="2 14">Cell wall biogenesis; peptidoglycan biosynthesis.</text>
</comment>
<dbReference type="InterPro" id="IPR036565">
    <property type="entry name" value="Mur-like_cat_sf"/>
</dbReference>
<name>A0A0P7Y9G1_9BACT</name>
<dbReference type="GO" id="GO:0005737">
    <property type="term" value="C:cytoplasm"/>
    <property type="evidence" value="ECO:0007669"/>
    <property type="project" value="UniProtKB-SubCell"/>
</dbReference>
<dbReference type="UniPathway" id="UPA00219"/>
<dbReference type="EMBL" id="LJXT01000037">
    <property type="protein sequence ID" value="KPQ16745.1"/>
    <property type="molecule type" value="Genomic_DNA"/>
</dbReference>
<evidence type="ECO:0000256" key="8">
    <source>
        <dbReference type="ARBA" id="ARBA00022840"/>
    </source>
</evidence>
<comment type="catalytic activity">
    <reaction evidence="13 14">
        <text>UDP-N-acetyl-alpha-D-muramate + L-alanine + ATP = UDP-N-acetyl-alpha-D-muramoyl-L-alanine + ADP + phosphate + H(+)</text>
        <dbReference type="Rhea" id="RHEA:23372"/>
        <dbReference type="ChEBI" id="CHEBI:15378"/>
        <dbReference type="ChEBI" id="CHEBI:30616"/>
        <dbReference type="ChEBI" id="CHEBI:43474"/>
        <dbReference type="ChEBI" id="CHEBI:57972"/>
        <dbReference type="ChEBI" id="CHEBI:70757"/>
        <dbReference type="ChEBI" id="CHEBI:83898"/>
        <dbReference type="ChEBI" id="CHEBI:456216"/>
        <dbReference type="EC" id="6.3.2.8"/>
    </reaction>
</comment>
<dbReference type="NCBIfam" id="TIGR01082">
    <property type="entry name" value="murC"/>
    <property type="match status" value="1"/>
</dbReference>
<feature type="domain" description="Mur ligase C-terminal" evidence="17">
    <location>
        <begin position="322"/>
        <end position="447"/>
    </location>
</feature>
<dbReference type="Proteomes" id="UP000050421">
    <property type="component" value="Unassembled WGS sequence"/>
</dbReference>
<dbReference type="GO" id="GO:0005524">
    <property type="term" value="F:ATP binding"/>
    <property type="evidence" value="ECO:0007669"/>
    <property type="project" value="UniProtKB-UniRule"/>
</dbReference>
<evidence type="ECO:0000256" key="1">
    <source>
        <dbReference type="ARBA" id="ARBA00004496"/>
    </source>
</evidence>
<evidence type="ECO:0000313" key="20">
    <source>
        <dbReference type="Proteomes" id="UP000050421"/>
    </source>
</evidence>
<dbReference type="Gene3D" id="3.40.50.720">
    <property type="entry name" value="NAD(P)-binding Rossmann-like Domain"/>
    <property type="match status" value="1"/>
</dbReference>
<dbReference type="InterPro" id="IPR004101">
    <property type="entry name" value="Mur_ligase_C"/>
</dbReference>
<dbReference type="Pfam" id="PF01225">
    <property type="entry name" value="Mur_ligase"/>
    <property type="match status" value="1"/>
</dbReference>
<evidence type="ECO:0000256" key="5">
    <source>
        <dbReference type="ARBA" id="ARBA00022598"/>
    </source>
</evidence>
<keyword evidence="15" id="KW-1133">Transmembrane helix</keyword>
<keyword evidence="9 14" id="KW-0133">Cell shape</keyword>
<dbReference type="Pfam" id="PF02875">
    <property type="entry name" value="Mur_ligase_C"/>
    <property type="match status" value="1"/>
</dbReference>
<evidence type="ECO:0000313" key="19">
    <source>
        <dbReference type="EMBL" id="KPQ16745.1"/>
    </source>
</evidence>
<keyword evidence="5 14" id="KW-0436">Ligase</keyword>
<keyword evidence="12 14" id="KW-0961">Cell wall biogenesis/degradation</keyword>
<feature type="transmembrane region" description="Helical" evidence="15">
    <location>
        <begin position="6"/>
        <end position="26"/>
    </location>
</feature>
<evidence type="ECO:0000256" key="2">
    <source>
        <dbReference type="ARBA" id="ARBA00004752"/>
    </source>
</evidence>
<dbReference type="Pfam" id="PF08245">
    <property type="entry name" value="Mur_ligase_M"/>
    <property type="match status" value="1"/>
</dbReference>
<dbReference type="InterPro" id="IPR036615">
    <property type="entry name" value="Mur_ligase_C_dom_sf"/>
</dbReference>
<evidence type="ECO:0000256" key="9">
    <source>
        <dbReference type="ARBA" id="ARBA00022960"/>
    </source>
</evidence>
<dbReference type="SUPFAM" id="SSF53244">
    <property type="entry name" value="MurD-like peptide ligases, peptide-binding domain"/>
    <property type="match status" value="1"/>
</dbReference>
<sequence>MNLKEIHSVFFLGIGGIGMSALARWFKHKGYSVSGYDRTASPLTDELQNEGIPVMFEDDSCKLPSSLFENKEALLVVWTPAVPRDSKLYQFFEREEIQIKKRSEVLGLLSSENYTVAVAGTHGKTTTSSMIAHLLKSANKPVTAFLGGITQNYQSNLLINSSKDKTIMVVEADEFDRSFLRLNPEMEIITSVDPDHLDIYGDESSIVEGFREFVGLLKKKGKLFIQDKALQRLGEPVADKKGISTYGLRASTGIHADNVKAKPGSFVFDYLDGKMQIKGLELFIPGFHNVENALAAIAVALHFELTEEQIKTGLASFRGVKRRFEIHLNESSKVYVDDYAHHPEEIRACLSSIRAMYPGLKLTVIFQPHLFTRTRDFATGFSESLSLADQVLLLDIYPARELPIPGVNSEMLLEGIQADTKMAVAKEKLFEVLESLQPEVLVTMGAGDIDRLVPKVKMWISEMSNSTEQGV</sequence>
<comment type="subcellular location">
    <subcellularLocation>
        <location evidence="1 14">Cytoplasm</location>
    </subcellularLocation>
</comment>
<feature type="binding site" evidence="14">
    <location>
        <begin position="120"/>
        <end position="126"/>
    </location>
    <ligand>
        <name>ATP</name>
        <dbReference type="ChEBI" id="CHEBI:30616"/>
    </ligand>
</feature>
<comment type="function">
    <text evidence="14">Cell wall formation.</text>
</comment>
<evidence type="ECO:0000259" key="16">
    <source>
        <dbReference type="Pfam" id="PF01225"/>
    </source>
</evidence>
<evidence type="ECO:0000256" key="4">
    <source>
        <dbReference type="ARBA" id="ARBA00022490"/>
    </source>
</evidence>
<dbReference type="STRING" id="1305737.GCA_000526355_02347"/>
<dbReference type="HAMAP" id="MF_00046">
    <property type="entry name" value="MurC"/>
    <property type="match status" value="1"/>
</dbReference>
<dbReference type="InterPro" id="IPR013221">
    <property type="entry name" value="Mur_ligase_cen"/>
</dbReference>
<comment type="caution">
    <text evidence="19">The sequence shown here is derived from an EMBL/GenBank/DDBJ whole genome shotgun (WGS) entry which is preliminary data.</text>
</comment>
<evidence type="ECO:0000256" key="13">
    <source>
        <dbReference type="ARBA" id="ARBA00047833"/>
    </source>
</evidence>
<evidence type="ECO:0000256" key="11">
    <source>
        <dbReference type="ARBA" id="ARBA00023306"/>
    </source>
</evidence>
<dbReference type="InterPro" id="IPR000713">
    <property type="entry name" value="Mur_ligase_N"/>
</dbReference>
<dbReference type="PANTHER" id="PTHR43445:SF3">
    <property type="entry name" value="UDP-N-ACETYLMURAMATE--L-ALANINE LIGASE"/>
    <property type="match status" value="1"/>
</dbReference>
<keyword evidence="8 14" id="KW-0067">ATP-binding</keyword>
<dbReference type="PATRIC" id="fig|1305737.6.peg.2180"/>
<evidence type="ECO:0000259" key="18">
    <source>
        <dbReference type="Pfam" id="PF08245"/>
    </source>
</evidence>
<reference evidence="19 20" key="1">
    <citation type="submission" date="2015-09" db="EMBL/GenBank/DDBJ databases">
        <title>Identification and resolution of microdiversity through metagenomic sequencing of parallel consortia.</title>
        <authorList>
            <person name="Nelson W.C."/>
            <person name="Romine M.F."/>
            <person name="Lindemann S.R."/>
        </authorList>
    </citation>
    <scope>NUCLEOTIDE SEQUENCE [LARGE SCALE GENOMIC DNA]</scope>
    <source>
        <strain evidence="19">HL-49</strain>
    </source>
</reference>
<dbReference type="Gene3D" id="3.90.190.20">
    <property type="entry name" value="Mur ligase, C-terminal domain"/>
    <property type="match status" value="1"/>
</dbReference>
<evidence type="ECO:0000256" key="3">
    <source>
        <dbReference type="ARBA" id="ARBA00012211"/>
    </source>
</evidence>
<dbReference type="OrthoDB" id="9804126at2"/>
<keyword evidence="10 14" id="KW-0573">Peptidoglycan synthesis</keyword>
<protein>
    <recommendedName>
        <fullName evidence="3 14">UDP-N-acetylmuramate--L-alanine ligase</fullName>
        <ecNumber evidence="3 14">6.3.2.8</ecNumber>
    </recommendedName>
    <alternativeName>
        <fullName evidence="14">UDP-N-acetylmuramoyl-L-alanine synthetase</fullName>
    </alternativeName>
</protein>
<dbReference type="InterPro" id="IPR005758">
    <property type="entry name" value="UDP-N-AcMur_Ala_ligase_MurC"/>
</dbReference>
<feature type="domain" description="Mur ligase central" evidence="18">
    <location>
        <begin position="118"/>
        <end position="300"/>
    </location>
</feature>
<dbReference type="SUPFAM" id="SSF51984">
    <property type="entry name" value="MurCD N-terminal domain"/>
    <property type="match status" value="1"/>
</dbReference>
<evidence type="ECO:0000256" key="12">
    <source>
        <dbReference type="ARBA" id="ARBA00023316"/>
    </source>
</evidence>
<evidence type="ECO:0000256" key="14">
    <source>
        <dbReference type="HAMAP-Rule" id="MF_00046"/>
    </source>
</evidence>
<dbReference type="GO" id="GO:0008763">
    <property type="term" value="F:UDP-N-acetylmuramate-L-alanine ligase activity"/>
    <property type="evidence" value="ECO:0007669"/>
    <property type="project" value="UniProtKB-UniRule"/>
</dbReference>
<dbReference type="PANTHER" id="PTHR43445">
    <property type="entry name" value="UDP-N-ACETYLMURAMATE--L-ALANINE LIGASE-RELATED"/>
    <property type="match status" value="1"/>
</dbReference>